<name>A0A0D2MBA5_HYPSF</name>
<feature type="compositionally biased region" description="Low complexity" evidence="1">
    <location>
        <begin position="292"/>
        <end position="306"/>
    </location>
</feature>
<proteinExistence type="predicted"/>
<feature type="region of interest" description="Disordered" evidence="1">
    <location>
        <begin position="281"/>
        <end position="310"/>
    </location>
</feature>
<evidence type="ECO:0000313" key="3">
    <source>
        <dbReference type="Proteomes" id="UP000054270"/>
    </source>
</evidence>
<gene>
    <name evidence="2" type="ORF">HYPSUDRAFT_203643</name>
</gene>
<keyword evidence="3" id="KW-1185">Reference proteome</keyword>
<evidence type="ECO:0000256" key="1">
    <source>
        <dbReference type="SAM" id="MobiDB-lite"/>
    </source>
</evidence>
<evidence type="ECO:0000313" key="2">
    <source>
        <dbReference type="EMBL" id="KJA20673.1"/>
    </source>
</evidence>
<dbReference type="Proteomes" id="UP000054270">
    <property type="component" value="Unassembled WGS sequence"/>
</dbReference>
<accession>A0A0D2MBA5</accession>
<reference evidence="3" key="1">
    <citation type="submission" date="2014-04" db="EMBL/GenBank/DDBJ databases">
        <title>Evolutionary Origins and Diversification of the Mycorrhizal Mutualists.</title>
        <authorList>
            <consortium name="DOE Joint Genome Institute"/>
            <consortium name="Mycorrhizal Genomics Consortium"/>
            <person name="Kohler A."/>
            <person name="Kuo A."/>
            <person name="Nagy L.G."/>
            <person name="Floudas D."/>
            <person name="Copeland A."/>
            <person name="Barry K.W."/>
            <person name="Cichocki N."/>
            <person name="Veneault-Fourrey C."/>
            <person name="LaButti K."/>
            <person name="Lindquist E.A."/>
            <person name="Lipzen A."/>
            <person name="Lundell T."/>
            <person name="Morin E."/>
            <person name="Murat C."/>
            <person name="Riley R."/>
            <person name="Ohm R."/>
            <person name="Sun H."/>
            <person name="Tunlid A."/>
            <person name="Henrissat B."/>
            <person name="Grigoriev I.V."/>
            <person name="Hibbett D.S."/>
            <person name="Martin F."/>
        </authorList>
    </citation>
    <scope>NUCLEOTIDE SEQUENCE [LARGE SCALE GENOMIC DNA]</scope>
    <source>
        <strain evidence="3">FD-334 SS-4</strain>
    </source>
</reference>
<protein>
    <submittedName>
        <fullName evidence="2">Uncharacterized protein</fullName>
    </submittedName>
</protein>
<dbReference type="AlphaFoldDB" id="A0A0D2MBA5"/>
<sequence>MRERTQAHGGGGTAGRNHATWSVRIYPGLSQCYYILILEISSSCDPFSLLPQNATPPPRFPVSPSVHPTRHPSWPRDDNTCVATPHPLHLRPIARRAMRACGLHLIPLVVPVRPGAALCCTTWSKSCIFGGAPPFLGIYVTGPAVNADATRSSRFTRSLRLYRSCVVSLSSADRAAHACNGSARNLPGWLTAICAPHEVAPPPSTSSLPPFSTPPAAGTLNMRSGPYLARSAMGAHRAHAAQDGRIANAPRAYAITSLAICHVPPSHALCPCLASSPVAVSAPHGPPPIRTPPAAHAAPPTSNPSPISTQREPLFTHVRFSLPLYCAHRLTCPAPRTTRLLRASIPSPPPHIPPHLPCPPPATRRRLRAPNTRLLGRKHPRAKRRRMSRLVTLFLIRVRVLRMRYSSHPRPLPVTSRLSLPRAAVQHICAPARFYQPGLTLSARRAGCSADDTAHPGVSHTQRAMGVQYALSAFQVPFAPRSAGSVPRRVSDAPYAPLHAGVAGAAFWHGLDTAQHISGREDNPHAAMRGMCRGSLSLRFKRRGAGAWVLHAIGTHRWLRISRRRPGGAGYASALRGTAPARCALEMQRGSLDVGPRDAT</sequence>
<dbReference type="EMBL" id="KN817565">
    <property type="protein sequence ID" value="KJA20673.1"/>
    <property type="molecule type" value="Genomic_DNA"/>
</dbReference>
<organism evidence="2 3">
    <name type="scientific">Hypholoma sublateritium (strain FD-334 SS-4)</name>
    <dbReference type="NCBI Taxonomy" id="945553"/>
    <lineage>
        <taxon>Eukaryota</taxon>
        <taxon>Fungi</taxon>
        <taxon>Dikarya</taxon>
        <taxon>Basidiomycota</taxon>
        <taxon>Agaricomycotina</taxon>
        <taxon>Agaricomycetes</taxon>
        <taxon>Agaricomycetidae</taxon>
        <taxon>Agaricales</taxon>
        <taxon>Agaricineae</taxon>
        <taxon>Strophariaceae</taxon>
        <taxon>Hypholoma</taxon>
    </lineage>
</organism>